<reference evidence="2" key="1">
    <citation type="submission" date="2025-08" db="UniProtKB">
        <authorList>
            <consortium name="RefSeq"/>
        </authorList>
    </citation>
    <scope>IDENTIFICATION</scope>
    <source>
        <tissue evidence="2">Muscle</tissue>
    </source>
</reference>
<name>A0ABM1TAI1_LIMPO</name>
<dbReference type="Proteomes" id="UP000694941">
    <property type="component" value="Unplaced"/>
</dbReference>
<feature type="non-terminal residue" evidence="2">
    <location>
        <position position="1"/>
    </location>
</feature>
<evidence type="ECO:0000313" key="2">
    <source>
        <dbReference type="RefSeq" id="XP_022252887.1"/>
    </source>
</evidence>
<sequence length="211" mass="24092">VLTSEIHSHPPPDNWKIFGFIMIVTTKSRLQWENRIYILHTEVSAITHFEDKCVLFIHIATGEADSLEKRSSHTISQFCVAEEENSSILPQKNETSLAREKTAQFDALQHDGAIYKFSDSDGDNDINTFKDGVMIEKNRNEFQDVQKIDSELEDTPGLAGEGQYSKKDFLFGKELDFTSEPRTASVMTLTFHHVGPTDEDALLMHRCLLRW</sequence>
<protein>
    <submittedName>
        <fullName evidence="2">Uncharacterized protein LOC111088129</fullName>
    </submittedName>
</protein>
<organism evidence="1 2">
    <name type="scientific">Limulus polyphemus</name>
    <name type="common">Atlantic horseshoe crab</name>
    <dbReference type="NCBI Taxonomy" id="6850"/>
    <lineage>
        <taxon>Eukaryota</taxon>
        <taxon>Metazoa</taxon>
        <taxon>Ecdysozoa</taxon>
        <taxon>Arthropoda</taxon>
        <taxon>Chelicerata</taxon>
        <taxon>Merostomata</taxon>
        <taxon>Xiphosura</taxon>
        <taxon>Limulidae</taxon>
        <taxon>Limulus</taxon>
    </lineage>
</organism>
<gene>
    <name evidence="2" type="primary">LOC111088129</name>
</gene>
<accession>A0ABM1TAI1</accession>
<evidence type="ECO:0000313" key="1">
    <source>
        <dbReference type="Proteomes" id="UP000694941"/>
    </source>
</evidence>
<proteinExistence type="predicted"/>
<keyword evidence="1" id="KW-1185">Reference proteome</keyword>
<dbReference type="GeneID" id="111088129"/>
<dbReference type="RefSeq" id="XP_022252887.1">
    <property type="nucleotide sequence ID" value="XM_022397179.1"/>
</dbReference>